<keyword evidence="2" id="KW-1185">Reference proteome</keyword>
<organism evidence="1 2">
    <name type="scientific">Alkalimonas cellulosilytica</name>
    <dbReference type="NCBI Taxonomy" id="3058395"/>
    <lineage>
        <taxon>Bacteria</taxon>
        <taxon>Pseudomonadati</taxon>
        <taxon>Pseudomonadota</taxon>
        <taxon>Gammaproteobacteria</taxon>
        <taxon>Alkalimonas</taxon>
    </lineage>
</organism>
<proteinExistence type="predicted"/>
<name>A0ABU7J5L8_9GAMM</name>
<sequence length="545" mass="61718">MNNNVQVFIKPGDWQPLYQAVADFYQTSHHPTQADAVQQQADQLAQAFCNCASESDYAVYAQLPFHPEHCAFCTVLALKQCSLLYLLGRALQWPEKLIQQLLCTALLSLAALAAPLNKLTDEQRKSNKLLQFPAHYSLSRLKTVLAPASRYWLQHCYAGKTKPSWQQNPFSTALQLTNQLARQLVLNPADDLLHWLRLMLWRQPDPASFQLLEALAGIGSALWRCGLLLQQEQQWLVLDQQAELWLGVSIRQGQLSGPVQAIEQPDKACQLQGGFHDWRWLQQISKAEHSDLIQQSLPAIVSGHESASVLDYAAIQQLCALEPAQLLCQLEQDATGTALLLAAASKANRSQQEIHQLKHALLLLGHAQLPWLLAQVQCQRFALQQHQPYHHWLVQLRALLHQALSEQPWDLPAAQLELLSWLLCLPLWQQSALRYLAGFSPTSCQQLHKLCQQQLWQSDGYLKRVLWLLKQYQQPKALQQAVLHFRVPASAHAQPGQVSQYSELLHGAWQCCDQFMLQPAPPSQLTEQLPASLLQHCYYPLTLTM</sequence>
<evidence type="ECO:0000313" key="2">
    <source>
        <dbReference type="Proteomes" id="UP001336314"/>
    </source>
</evidence>
<protein>
    <submittedName>
        <fullName evidence="1">Uncharacterized protein</fullName>
    </submittedName>
</protein>
<accession>A0ABU7J5L8</accession>
<dbReference type="Proteomes" id="UP001336314">
    <property type="component" value="Unassembled WGS sequence"/>
</dbReference>
<gene>
    <name evidence="1" type="ORF">QWY20_09640</name>
</gene>
<dbReference type="EMBL" id="JAUHLI010000008">
    <property type="protein sequence ID" value="MEE2001714.1"/>
    <property type="molecule type" value="Genomic_DNA"/>
</dbReference>
<dbReference type="RefSeq" id="WP_330128810.1">
    <property type="nucleotide sequence ID" value="NZ_JAUHLI010000008.1"/>
</dbReference>
<evidence type="ECO:0000313" key="1">
    <source>
        <dbReference type="EMBL" id="MEE2001714.1"/>
    </source>
</evidence>
<comment type="caution">
    <text evidence="1">The sequence shown here is derived from an EMBL/GenBank/DDBJ whole genome shotgun (WGS) entry which is preliminary data.</text>
</comment>
<reference evidence="1 2" key="1">
    <citation type="submission" date="2023-07" db="EMBL/GenBank/DDBJ databases">
        <title>Alkalimonas sp., MEB108 novel, alkaliphilic bacterium isolated from Lonar Lake, India.</title>
        <authorList>
            <person name="Joshi A."/>
            <person name="Thite S."/>
        </authorList>
    </citation>
    <scope>NUCLEOTIDE SEQUENCE [LARGE SCALE GENOMIC DNA]</scope>
    <source>
        <strain evidence="1 2">MEB108</strain>
    </source>
</reference>